<dbReference type="VEuPathDB" id="FungiDB:AB675_11246"/>
<keyword evidence="2" id="KW-0472">Membrane</keyword>
<dbReference type="OrthoDB" id="2503993at2759"/>
<evidence type="ECO:0000259" key="6">
    <source>
        <dbReference type="Pfam" id="PF20843"/>
    </source>
</evidence>
<dbReference type="Pfam" id="PF20842">
    <property type="entry name" value="Rax2_2"/>
    <property type="match status" value="1"/>
</dbReference>
<dbReference type="GeneID" id="28731954"/>
<feature type="transmembrane region" description="Helical" evidence="2">
    <location>
        <begin position="1133"/>
        <end position="1158"/>
    </location>
</feature>
<keyword evidence="8" id="KW-1185">Reference proteome</keyword>
<comment type="caution">
    <text evidence="7">The sequence shown here is derived from an EMBL/GenBank/DDBJ whole genome shotgun (WGS) entry which is preliminary data.</text>
</comment>
<dbReference type="GO" id="GO:1902929">
    <property type="term" value="C:plasma membrane of growing cell tip"/>
    <property type="evidence" value="ECO:0007669"/>
    <property type="project" value="TreeGrafter"/>
</dbReference>
<feature type="domain" description="Rax2-like second" evidence="5">
    <location>
        <begin position="217"/>
        <end position="351"/>
    </location>
</feature>
<name>A0A0N0NMF5_9EURO</name>
<reference evidence="7 8" key="1">
    <citation type="submission" date="2015-06" db="EMBL/GenBank/DDBJ databases">
        <title>Draft genome of the ant-associated black yeast Phialophora attae CBS 131958.</title>
        <authorList>
            <person name="Moreno L.F."/>
            <person name="Stielow B.J."/>
            <person name="de Hoog S."/>
            <person name="Vicente V.A."/>
            <person name="Weiss V.A."/>
            <person name="de Vries M."/>
            <person name="Cruz L.M."/>
            <person name="Souza E.M."/>
        </authorList>
    </citation>
    <scope>NUCLEOTIDE SEQUENCE [LARGE SCALE GENOMIC DNA]</scope>
    <source>
        <strain evidence="7 8">CBS 131958</strain>
    </source>
</reference>
<dbReference type="EMBL" id="LFJN01000013">
    <property type="protein sequence ID" value="KPI40139.1"/>
    <property type="molecule type" value="Genomic_DNA"/>
</dbReference>
<dbReference type="InterPro" id="IPR024982">
    <property type="entry name" value="Rax2-like_C"/>
</dbReference>
<dbReference type="PANTHER" id="PTHR31778:SF2">
    <property type="entry name" value="BUD SITE SELECTION PROTEIN RAX2"/>
    <property type="match status" value="1"/>
</dbReference>
<dbReference type="InterPro" id="IPR011041">
    <property type="entry name" value="Quinoprot_gluc/sorb_DH_b-prop"/>
</dbReference>
<feature type="chain" id="PRO_5005856911" evidence="3">
    <location>
        <begin position="26"/>
        <end position="1205"/>
    </location>
</feature>
<keyword evidence="3" id="KW-0732">Signal</keyword>
<dbReference type="SUPFAM" id="SSF50952">
    <property type="entry name" value="Soluble quinoprotein glucose dehydrogenase"/>
    <property type="match status" value="1"/>
</dbReference>
<dbReference type="Pfam" id="PF20843">
    <property type="entry name" value="Rax2_3"/>
    <property type="match status" value="1"/>
</dbReference>
<dbReference type="SUPFAM" id="SSF50965">
    <property type="entry name" value="Galactose oxidase, central domain"/>
    <property type="match status" value="2"/>
</dbReference>
<evidence type="ECO:0000313" key="7">
    <source>
        <dbReference type="EMBL" id="KPI40139.1"/>
    </source>
</evidence>
<protein>
    <submittedName>
        <fullName evidence="7">Polarized growth protein rax2</fullName>
    </submittedName>
</protein>
<feature type="compositionally biased region" description="Low complexity" evidence="1">
    <location>
        <begin position="1107"/>
        <end position="1119"/>
    </location>
</feature>
<feature type="domain" description="Rax2-like C-terminal" evidence="4">
    <location>
        <begin position="879"/>
        <end position="1121"/>
    </location>
</feature>
<feature type="region of interest" description="Disordered" evidence="1">
    <location>
        <begin position="1107"/>
        <end position="1127"/>
    </location>
</feature>
<organism evidence="7 8">
    <name type="scientific">Cyphellophora attinorum</name>
    <dbReference type="NCBI Taxonomy" id="1664694"/>
    <lineage>
        <taxon>Eukaryota</taxon>
        <taxon>Fungi</taxon>
        <taxon>Dikarya</taxon>
        <taxon>Ascomycota</taxon>
        <taxon>Pezizomycotina</taxon>
        <taxon>Eurotiomycetes</taxon>
        <taxon>Chaetothyriomycetidae</taxon>
        <taxon>Chaetothyriales</taxon>
        <taxon>Cyphellophoraceae</taxon>
        <taxon>Cyphellophora</taxon>
    </lineage>
</organism>
<evidence type="ECO:0000313" key="8">
    <source>
        <dbReference type="Proteomes" id="UP000038010"/>
    </source>
</evidence>
<evidence type="ECO:0000259" key="5">
    <source>
        <dbReference type="Pfam" id="PF20842"/>
    </source>
</evidence>
<evidence type="ECO:0000256" key="2">
    <source>
        <dbReference type="SAM" id="Phobius"/>
    </source>
</evidence>
<feature type="domain" description="Rax2-like third" evidence="6">
    <location>
        <begin position="362"/>
        <end position="518"/>
    </location>
</feature>
<evidence type="ECO:0000256" key="3">
    <source>
        <dbReference type="SAM" id="SignalP"/>
    </source>
</evidence>
<keyword evidence="2" id="KW-1133">Transmembrane helix</keyword>
<dbReference type="RefSeq" id="XP_018000102.1">
    <property type="nucleotide sequence ID" value="XM_018140074.1"/>
</dbReference>
<dbReference type="Proteomes" id="UP000038010">
    <property type="component" value="Unassembled WGS sequence"/>
</dbReference>
<dbReference type="Pfam" id="PF12768">
    <property type="entry name" value="Rax2"/>
    <property type="match status" value="1"/>
</dbReference>
<proteinExistence type="predicted"/>
<sequence length="1205" mass="126551">MRLPRLRSRAALLVGLLATQGASQSIPNPNIDLSDLGQVALTGDFDALSVYSFPGQFSQNGSNSILGYLPEGAYEVFASTDATIESMCPFIRRDGTFEGIIIGGNFTSLGGVQTRSIASYNPDTRVITPLVGLEGTVSAVLCDQQRETVYVAGAFDAANTTNAIAWTVDGAWQTLPFAGFDSPVTSVTKAPNGHIVFGGAFAGLGNTTTSSSQRERATQQIPLGPAGDITVGGASLTNAEEITCPTNGSDVAWKLNGKVGFWQADFGFGFEPTRLRLYNAGTKTFRFTALPINGILNFTHTVNGKEVNCDAGCTLQENPENGFEDFFFVNTVGMNSFRIDISDSYGDAGGLAGIQLFQSDVFSYAVSSFNEPKCGGPTGTLSTVTTTGPWFEMASFQSVSEYLAAVPGPNDIDNTEIVFEPSIQEKGNYSVMVYTPGCRADSSCSSRAVVNITGTLTTGAEQSFFTQISQTNDFDKYDTVYQGPIDMTTDSFRPSVSIKASGQLRTQRIVASRVKFGLVASTGGLNGLFDFNPDEVNVNPDTFGDSDINNAGTLLNQNAQIMALTTAGDVMFAGGSFTDDRFQNIMSFTSEGNATSLADGGLNSAVLDFFVLDNTLYVGGNFTGTSTGNQQGLSNVAAYDVSGRQWSALGAGLNGAVEYVAPVPVNISTTETQLAIAFSGDFSQISQSGSDPAIDVQGLAIWVPSAKNWLQRTNAPQHVLNGQLTAGTTLPNNTWMGAGSLASLGQALHGAAGMSSSQGRVSLSSLPIEIEADESASSLRKRALMANQNVTGVVEGITYEPSGANVTIFGGHFTAQGQNGAEIQNLLFINGSNNNAVSGLPSGVDDNSTFVALESHENLLFAGGRVTGELGQRTISGVLIYDMNTANYASIQPAGLVGPNVTVNDIKVQPDTASVYVGGAFTGTSQDLACPAVCMYDTTTNQWNPVGSGLQGTVAQLFWNNNKQMFAVGNLTLGGNTTSMVQYDPDKQEWTQIMNDAIPGPISAFTAVTEDGKQLWVSGTASNGSTFLINLDDGQSNVVEGLLSSGTVIRGLSVVDSFNDHSGNDFLAQSEMLVILGQLNITGFGSASAATFNGTQMVPLVLASKSDGSAGSVSGLAASRPRAPRSESNRRSIGITVLVALCAALGTIFLIVLLGLLLNRIQRRRAGYNQIPSMPYTDKNANLNRVPPESLFGSLGQRTGAAPRV</sequence>
<dbReference type="Gene3D" id="2.120.10.80">
    <property type="entry name" value="Kelch-type beta propeller"/>
    <property type="match status" value="1"/>
</dbReference>
<dbReference type="InterPro" id="IPR011043">
    <property type="entry name" value="Gal_Oxase/kelch_b-propeller"/>
</dbReference>
<keyword evidence="2" id="KW-0812">Transmembrane</keyword>
<dbReference type="PANTHER" id="PTHR31778">
    <property type="entry name" value="BUD SITE SELECTION PROTEIN RAX2"/>
    <property type="match status" value="1"/>
</dbReference>
<dbReference type="AlphaFoldDB" id="A0A0N0NMF5"/>
<dbReference type="InterPro" id="IPR015915">
    <property type="entry name" value="Kelch-typ_b-propeller"/>
</dbReference>
<dbReference type="STRING" id="1664694.A0A0N0NMF5"/>
<dbReference type="InterPro" id="IPR048265">
    <property type="entry name" value="Rax2-like_third"/>
</dbReference>
<feature type="signal peptide" evidence="3">
    <location>
        <begin position="1"/>
        <end position="25"/>
    </location>
</feature>
<accession>A0A0N0NMF5</accession>
<evidence type="ECO:0000259" key="4">
    <source>
        <dbReference type="Pfam" id="PF12768"/>
    </source>
</evidence>
<dbReference type="InterPro" id="IPR048266">
    <property type="entry name" value="Rax2-like_second"/>
</dbReference>
<gene>
    <name evidence="7" type="ORF">AB675_11246</name>
</gene>
<evidence type="ECO:0000256" key="1">
    <source>
        <dbReference type="SAM" id="MobiDB-lite"/>
    </source>
</evidence>